<protein>
    <submittedName>
        <fullName evidence="3">Uncharacterized protein</fullName>
    </submittedName>
</protein>
<sequence>MFRSFMRVIVFGILFFSNLVSFLSAVWEASSGGQSGRRDRVPSRPSSPAPLRRAACSPSVRTGGVRHDIPPYSSVMNDEVTSPSLREGNRRVAKSIPLNHDLEPERAFGESSKVGPTAPGGGESVVAEKKADAFRSAVRESGSLKRLSEGVPVEGAPEEKSAVTDIPDVDYLAHPQEFKDLARSNAQSNSHAVCLVGLYEKDLKRVRAKLESLFAEKESCDARVRDLEVTVDGLNSAAETLQEELPASSSLAALENDDLVLSPPPSSS</sequence>
<feature type="compositionally biased region" description="Low complexity" evidence="1">
    <location>
        <begin position="43"/>
        <end position="59"/>
    </location>
</feature>
<evidence type="ECO:0000313" key="3">
    <source>
        <dbReference type="EMBL" id="KAG2307907.1"/>
    </source>
</evidence>
<gene>
    <name evidence="3" type="ORF">Bca52824_027655</name>
</gene>
<proteinExistence type="predicted"/>
<feature type="chain" id="PRO_5036477409" evidence="2">
    <location>
        <begin position="26"/>
        <end position="268"/>
    </location>
</feature>
<feature type="region of interest" description="Disordered" evidence="1">
    <location>
        <begin position="31"/>
        <end position="124"/>
    </location>
</feature>
<dbReference type="EMBL" id="JAAMPC010000006">
    <property type="protein sequence ID" value="KAG2307907.1"/>
    <property type="molecule type" value="Genomic_DNA"/>
</dbReference>
<evidence type="ECO:0000313" key="4">
    <source>
        <dbReference type="Proteomes" id="UP000886595"/>
    </source>
</evidence>
<reference evidence="3 4" key="1">
    <citation type="submission" date="2020-02" db="EMBL/GenBank/DDBJ databases">
        <authorList>
            <person name="Ma Q."/>
            <person name="Huang Y."/>
            <person name="Song X."/>
            <person name="Pei D."/>
        </authorList>
    </citation>
    <scope>NUCLEOTIDE SEQUENCE [LARGE SCALE GENOMIC DNA]</scope>
    <source>
        <strain evidence="3">Sxm20200214</strain>
        <tissue evidence="3">Leaf</tissue>
    </source>
</reference>
<dbReference type="OrthoDB" id="10568974at2759"/>
<keyword evidence="4" id="KW-1185">Reference proteome</keyword>
<comment type="caution">
    <text evidence="3">The sequence shown here is derived from an EMBL/GenBank/DDBJ whole genome shotgun (WGS) entry which is preliminary data.</text>
</comment>
<name>A0A8X7VAV5_BRACI</name>
<feature type="signal peptide" evidence="2">
    <location>
        <begin position="1"/>
        <end position="25"/>
    </location>
</feature>
<dbReference type="Proteomes" id="UP000886595">
    <property type="component" value="Unassembled WGS sequence"/>
</dbReference>
<evidence type="ECO:0000256" key="2">
    <source>
        <dbReference type="SAM" id="SignalP"/>
    </source>
</evidence>
<evidence type="ECO:0000256" key="1">
    <source>
        <dbReference type="SAM" id="MobiDB-lite"/>
    </source>
</evidence>
<keyword evidence="2" id="KW-0732">Signal</keyword>
<organism evidence="3 4">
    <name type="scientific">Brassica carinata</name>
    <name type="common">Ethiopian mustard</name>
    <name type="synonym">Abyssinian cabbage</name>
    <dbReference type="NCBI Taxonomy" id="52824"/>
    <lineage>
        <taxon>Eukaryota</taxon>
        <taxon>Viridiplantae</taxon>
        <taxon>Streptophyta</taxon>
        <taxon>Embryophyta</taxon>
        <taxon>Tracheophyta</taxon>
        <taxon>Spermatophyta</taxon>
        <taxon>Magnoliopsida</taxon>
        <taxon>eudicotyledons</taxon>
        <taxon>Gunneridae</taxon>
        <taxon>Pentapetalae</taxon>
        <taxon>rosids</taxon>
        <taxon>malvids</taxon>
        <taxon>Brassicales</taxon>
        <taxon>Brassicaceae</taxon>
        <taxon>Brassiceae</taxon>
        <taxon>Brassica</taxon>
    </lineage>
</organism>
<dbReference type="AlphaFoldDB" id="A0A8X7VAV5"/>
<accession>A0A8X7VAV5</accession>
<feature type="compositionally biased region" description="Polar residues" evidence="1">
    <location>
        <begin position="74"/>
        <end position="84"/>
    </location>
</feature>